<reference evidence="2" key="2">
    <citation type="submission" date="2015-01" db="EMBL/GenBank/DDBJ databases">
        <title>Evolutionary Origins and Diversification of the Mycorrhizal Mutualists.</title>
        <authorList>
            <consortium name="DOE Joint Genome Institute"/>
            <consortium name="Mycorrhizal Genomics Consortium"/>
            <person name="Kohler A."/>
            <person name="Kuo A."/>
            <person name="Nagy L.G."/>
            <person name="Floudas D."/>
            <person name="Copeland A."/>
            <person name="Barry K.W."/>
            <person name="Cichocki N."/>
            <person name="Veneault-Fourrey C."/>
            <person name="LaButti K."/>
            <person name="Lindquist E.A."/>
            <person name="Lipzen A."/>
            <person name="Lundell T."/>
            <person name="Morin E."/>
            <person name="Murat C."/>
            <person name="Riley R."/>
            <person name="Ohm R."/>
            <person name="Sun H."/>
            <person name="Tunlid A."/>
            <person name="Henrissat B."/>
            <person name="Grigoriev I.V."/>
            <person name="Hibbett D.S."/>
            <person name="Martin F."/>
        </authorList>
    </citation>
    <scope>NUCLEOTIDE SEQUENCE [LARGE SCALE GENOMIC DNA]</scope>
    <source>
        <strain evidence="2">MUT 4182</strain>
    </source>
</reference>
<accession>A0A0C3QI06</accession>
<name>A0A0C3QI06_9AGAM</name>
<proteinExistence type="predicted"/>
<dbReference type="EMBL" id="KN822961">
    <property type="protein sequence ID" value="KIO31610.1"/>
    <property type="molecule type" value="Genomic_DNA"/>
</dbReference>
<organism evidence="1 2">
    <name type="scientific">Tulasnella calospora MUT 4182</name>
    <dbReference type="NCBI Taxonomy" id="1051891"/>
    <lineage>
        <taxon>Eukaryota</taxon>
        <taxon>Fungi</taxon>
        <taxon>Dikarya</taxon>
        <taxon>Basidiomycota</taxon>
        <taxon>Agaricomycotina</taxon>
        <taxon>Agaricomycetes</taxon>
        <taxon>Cantharellales</taxon>
        <taxon>Tulasnellaceae</taxon>
        <taxon>Tulasnella</taxon>
    </lineage>
</organism>
<sequence>MYTPLINFVAPKNGHFLLRSSIRASILIWHPEFSLPWFSTTWVNIGQGLYKDRNRDLS</sequence>
<gene>
    <name evidence="1" type="ORF">M407DRAFT_241713</name>
</gene>
<dbReference type="HOGENOM" id="CLU_2980797_0_0_1"/>
<keyword evidence="2" id="KW-1185">Reference proteome</keyword>
<evidence type="ECO:0000313" key="1">
    <source>
        <dbReference type="EMBL" id="KIO31610.1"/>
    </source>
</evidence>
<dbReference type="AlphaFoldDB" id="A0A0C3QI06"/>
<dbReference type="Proteomes" id="UP000054248">
    <property type="component" value="Unassembled WGS sequence"/>
</dbReference>
<evidence type="ECO:0000313" key="2">
    <source>
        <dbReference type="Proteomes" id="UP000054248"/>
    </source>
</evidence>
<protein>
    <submittedName>
        <fullName evidence="1">Uncharacterized protein</fullName>
    </submittedName>
</protein>
<reference evidence="1 2" key="1">
    <citation type="submission" date="2014-04" db="EMBL/GenBank/DDBJ databases">
        <authorList>
            <consortium name="DOE Joint Genome Institute"/>
            <person name="Kuo A."/>
            <person name="Girlanda M."/>
            <person name="Perotto S."/>
            <person name="Kohler A."/>
            <person name="Nagy L.G."/>
            <person name="Floudas D."/>
            <person name="Copeland A."/>
            <person name="Barry K.W."/>
            <person name="Cichocki N."/>
            <person name="Veneault-Fourrey C."/>
            <person name="LaButti K."/>
            <person name="Lindquist E.A."/>
            <person name="Lipzen A."/>
            <person name="Lundell T."/>
            <person name="Morin E."/>
            <person name="Murat C."/>
            <person name="Sun H."/>
            <person name="Tunlid A."/>
            <person name="Henrissat B."/>
            <person name="Grigoriev I.V."/>
            <person name="Hibbett D.S."/>
            <person name="Martin F."/>
            <person name="Nordberg H.P."/>
            <person name="Cantor M.N."/>
            <person name="Hua S.X."/>
        </authorList>
    </citation>
    <scope>NUCLEOTIDE SEQUENCE [LARGE SCALE GENOMIC DNA]</scope>
    <source>
        <strain evidence="1 2">MUT 4182</strain>
    </source>
</reference>